<evidence type="ECO:0000313" key="1">
    <source>
        <dbReference type="EMBL" id="MCD9646801.1"/>
    </source>
</evidence>
<accession>A0ABS8VKF0</accession>
<dbReference type="Proteomes" id="UP000823775">
    <property type="component" value="Unassembled WGS sequence"/>
</dbReference>
<gene>
    <name evidence="1" type="ORF">HAX54_036984</name>
</gene>
<proteinExistence type="predicted"/>
<protein>
    <submittedName>
        <fullName evidence="1">Uncharacterized protein</fullName>
    </submittedName>
</protein>
<reference evidence="1 2" key="1">
    <citation type="journal article" date="2021" name="BMC Genomics">
        <title>Datura genome reveals duplications of psychoactive alkaloid biosynthetic genes and high mutation rate following tissue culture.</title>
        <authorList>
            <person name="Rajewski A."/>
            <person name="Carter-House D."/>
            <person name="Stajich J."/>
            <person name="Litt A."/>
        </authorList>
    </citation>
    <scope>NUCLEOTIDE SEQUENCE [LARGE SCALE GENOMIC DNA]</scope>
    <source>
        <strain evidence="1">AR-01</strain>
    </source>
</reference>
<dbReference type="EMBL" id="JACEIK010004922">
    <property type="protein sequence ID" value="MCD9646801.1"/>
    <property type="molecule type" value="Genomic_DNA"/>
</dbReference>
<evidence type="ECO:0000313" key="2">
    <source>
        <dbReference type="Proteomes" id="UP000823775"/>
    </source>
</evidence>
<organism evidence="1 2">
    <name type="scientific">Datura stramonium</name>
    <name type="common">Jimsonweed</name>
    <name type="synonym">Common thornapple</name>
    <dbReference type="NCBI Taxonomy" id="4076"/>
    <lineage>
        <taxon>Eukaryota</taxon>
        <taxon>Viridiplantae</taxon>
        <taxon>Streptophyta</taxon>
        <taxon>Embryophyta</taxon>
        <taxon>Tracheophyta</taxon>
        <taxon>Spermatophyta</taxon>
        <taxon>Magnoliopsida</taxon>
        <taxon>eudicotyledons</taxon>
        <taxon>Gunneridae</taxon>
        <taxon>Pentapetalae</taxon>
        <taxon>asterids</taxon>
        <taxon>lamiids</taxon>
        <taxon>Solanales</taxon>
        <taxon>Solanaceae</taxon>
        <taxon>Solanoideae</taxon>
        <taxon>Datureae</taxon>
        <taxon>Datura</taxon>
    </lineage>
</organism>
<comment type="caution">
    <text evidence="1">The sequence shown here is derived from an EMBL/GenBank/DDBJ whole genome shotgun (WGS) entry which is preliminary data.</text>
</comment>
<name>A0ABS8VKF0_DATST</name>
<keyword evidence="2" id="KW-1185">Reference proteome</keyword>
<sequence length="100" mass="11323">MNPNLYGKSMLDEMEGSVCIKVKSRCNEYHEMNSSAICCLMDQTSEIYLASNLQRFTVRTFDLWPMTAFEAMVGPTADALKEMLGFSKYLKEFAGVKEAD</sequence>